<dbReference type="PANTHER" id="PTHR37415">
    <property type="entry name" value="EFF-1A"/>
    <property type="match status" value="1"/>
</dbReference>
<evidence type="ECO:0000313" key="1">
    <source>
        <dbReference type="EMBL" id="VDK69336.1"/>
    </source>
</evidence>
<protein>
    <submittedName>
        <fullName evidence="1">Uncharacterized protein</fullName>
    </submittedName>
</protein>
<dbReference type="Pfam" id="PF14884">
    <property type="entry name" value="EFF-AFF"/>
    <property type="match status" value="2"/>
</dbReference>
<name>A0A3P6S514_LITSI</name>
<proteinExistence type="predicted"/>
<dbReference type="Gene3D" id="2.60.40.3980">
    <property type="entry name" value="Cell-cell fusogen EFF/AFF, domain 3"/>
    <property type="match status" value="1"/>
</dbReference>
<dbReference type="STRING" id="42156.A0A3P6S514"/>
<dbReference type="Gene3D" id="2.60.98.60">
    <property type="entry name" value="Cell-cell fusogen EFF/AFF, domain 1"/>
    <property type="match status" value="3"/>
</dbReference>
<dbReference type="Proteomes" id="UP000277928">
    <property type="component" value="Unassembled WGS sequence"/>
</dbReference>
<gene>
    <name evidence="1" type="ORF">NLS_LOCUS734</name>
</gene>
<dbReference type="GO" id="GO:0044291">
    <property type="term" value="C:cell-cell contact zone"/>
    <property type="evidence" value="ECO:0007669"/>
    <property type="project" value="TreeGrafter"/>
</dbReference>
<dbReference type="AlphaFoldDB" id="A0A3P6S514"/>
<dbReference type="OrthoDB" id="5816567at2759"/>
<evidence type="ECO:0000313" key="2">
    <source>
        <dbReference type="Proteomes" id="UP000277928"/>
    </source>
</evidence>
<reference evidence="1 2" key="1">
    <citation type="submission" date="2018-08" db="EMBL/GenBank/DDBJ databases">
        <authorList>
            <person name="Laetsch R D."/>
            <person name="Stevens L."/>
            <person name="Kumar S."/>
            <person name="Blaxter L. M."/>
        </authorList>
    </citation>
    <scope>NUCLEOTIDE SEQUENCE [LARGE SCALE GENOMIC DNA]</scope>
</reference>
<dbReference type="OMA" id="TVCFRLE"/>
<dbReference type="EMBL" id="UYRX01000020">
    <property type="protein sequence ID" value="VDK69336.1"/>
    <property type="molecule type" value="Genomic_DNA"/>
</dbReference>
<sequence length="634" mass="72789">MRLAYLLRYTLAIPWIFGLPSSLIPEVLQPLSLIVPPHCTKIAVIKSVLSHASRDDLIRTAQMNFRIGLQSTACFRLENSTDERDSLFTDLLNAKSRDQGWLHTLTLSQLEHHHPISQQYEFAIPEVRTSCIFSVRGDMKGLPSLLDSIRLRVAPIRNYRGLVIAGKITSQDEARDRSYLGDDKGWIILSEHLGEKYLIKSAGSRLLAEWVNNYRRYRRTVQVRYRRIIAFERFIQIRQILDVHLAVSFTPYQNKSYVAMKLEQPTTFVTFKYVAYDYIAGRWIEKDKNTIRVEIDGQTQWLFLDRWRRMELGVSAGGRASHQLETGMYFAPHNPSGKVDGLRQQIINEINENNFEKLGWFRKDALGHFTIRNGKVKIQRIHLGKVENCKDQKSQSFLDAHHYVDFNDPENPERFALEAAVERIYPWIRSARVTDGSTRRHVVVTHSEGTNVEIALQLHEDTYSLSFVHDFSKMDDFSGTVIVDFKSNRFFNLTVYNATGIIHGTVKKTTDKSSTDEFHFTTYIGDMRGANKTLIIPLPALIDGGDRMICLHADNDNSSEEEICRIIVFKEIALEINLLENTWKEIDGHCPQCNKLTVGGFLSNFNPVNWANAGPSCCSFRSQKCCKSKNAQHH</sequence>
<dbReference type="InterPro" id="IPR043076">
    <property type="entry name" value="Fusogen_EFF/AFF_dom3"/>
</dbReference>
<dbReference type="PANTHER" id="PTHR37415:SF2">
    <property type="entry name" value="EFF-1A-RELATED"/>
    <property type="match status" value="1"/>
</dbReference>
<organism evidence="1 2">
    <name type="scientific">Litomosoides sigmodontis</name>
    <name type="common">Filarial nematode worm</name>
    <dbReference type="NCBI Taxonomy" id="42156"/>
    <lineage>
        <taxon>Eukaryota</taxon>
        <taxon>Metazoa</taxon>
        <taxon>Ecdysozoa</taxon>
        <taxon>Nematoda</taxon>
        <taxon>Chromadorea</taxon>
        <taxon>Rhabditida</taxon>
        <taxon>Spirurina</taxon>
        <taxon>Spiruromorpha</taxon>
        <taxon>Filarioidea</taxon>
        <taxon>Onchocercidae</taxon>
        <taxon>Litomosoides</taxon>
    </lineage>
</organism>
<accession>A0A3P6S514</accession>
<dbReference type="InterPro" id="IPR029213">
    <property type="entry name" value="Fusogen_EFF/AFF"/>
</dbReference>
<keyword evidence="2" id="KW-1185">Reference proteome</keyword>
<dbReference type="GO" id="GO:0000768">
    <property type="term" value="P:syncytium formation by plasma membrane fusion"/>
    <property type="evidence" value="ECO:0007669"/>
    <property type="project" value="TreeGrafter"/>
</dbReference>